<reference evidence="1" key="1">
    <citation type="submission" date="2018-02" db="EMBL/GenBank/DDBJ databases">
        <title>Rhizophora mucronata_Transcriptome.</title>
        <authorList>
            <person name="Meera S.P."/>
            <person name="Sreeshan A."/>
            <person name="Augustine A."/>
        </authorList>
    </citation>
    <scope>NUCLEOTIDE SEQUENCE</scope>
    <source>
        <tissue evidence="1">Leaf</tissue>
    </source>
</reference>
<dbReference type="EMBL" id="GGEC01002436">
    <property type="protein sequence ID" value="MBW82919.1"/>
    <property type="molecule type" value="Transcribed_RNA"/>
</dbReference>
<evidence type="ECO:0000313" key="1">
    <source>
        <dbReference type="EMBL" id="MBW82919.1"/>
    </source>
</evidence>
<name>A0A2P2INW2_RHIMU</name>
<organism evidence="1">
    <name type="scientific">Rhizophora mucronata</name>
    <name type="common">Asiatic mangrove</name>
    <dbReference type="NCBI Taxonomy" id="61149"/>
    <lineage>
        <taxon>Eukaryota</taxon>
        <taxon>Viridiplantae</taxon>
        <taxon>Streptophyta</taxon>
        <taxon>Embryophyta</taxon>
        <taxon>Tracheophyta</taxon>
        <taxon>Spermatophyta</taxon>
        <taxon>Magnoliopsida</taxon>
        <taxon>eudicotyledons</taxon>
        <taxon>Gunneridae</taxon>
        <taxon>Pentapetalae</taxon>
        <taxon>rosids</taxon>
        <taxon>fabids</taxon>
        <taxon>Malpighiales</taxon>
        <taxon>Rhizophoraceae</taxon>
        <taxon>Rhizophora</taxon>
    </lineage>
</organism>
<accession>A0A2P2INW2</accession>
<sequence>MHVSTLETKGYQ</sequence>
<protein>
    <submittedName>
        <fullName evidence="1">Uncharacterized protein</fullName>
    </submittedName>
</protein>
<proteinExistence type="predicted"/>